<gene>
    <name evidence="2" type="ORF">ACJMK2_004634</name>
</gene>
<evidence type="ECO:0000256" key="1">
    <source>
        <dbReference type="SAM" id="SignalP"/>
    </source>
</evidence>
<evidence type="ECO:0008006" key="4">
    <source>
        <dbReference type="Google" id="ProtNLM"/>
    </source>
</evidence>
<feature type="chain" id="PRO_5044828912" description="DUF19 domain-containing protein" evidence="1">
    <location>
        <begin position="17"/>
        <end position="391"/>
    </location>
</feature>
<evidence type="ECO:0000313" key="2">
    <source>
        <dbReference type="EMBL" id="KAL3892426.1"/>
    </source>
</evidence>
<accession>A0ABD3Y2W9</accession>
<feature type="signal peptide" evidence="1">
    <location>
        <begin position="1"/>
        <end position="16"/>
    </location>
</feature>
<proteinExistence type="predicted"/>
<dbReference type="Proteomes" id="UP001634394">
    <property type="component" value="Unassembled WGS sequence"/>
</dbReference>
<keyword evidence="1" id="KW-0732">Signal</keyword>
<organism evidence="2 3">
    <name type="scientific">Sinanodonta woodiana</name>
    <name type="common">Chinese pond mussel</name>
    <name type="synonym">Anodonta woodiana</name>
    <dbReference type="NCBI Taxonomy" id="1069815"/>
    <lineage>
        <taxon>Eukaryota</taxon>
        <taxon>Metazoa</taxon>
        <taxon>Spiralia</taxon>
        <taxon>Lophotrochozoa</taxon>
        <taxon>Mollusca</taxon>
        <taxon>Bivalvia</taxon>
        <taxon>Autobranchia</taxon>
        <taxon>Heteroconchia</taxon>
        <taxon>Palaeoheterodonta</taxon>
        <taxon>Unionida</taxon>
        <taxon>Unionoidea</taxon>
        <taxon>Unionidae</taxon>
        <taxon>Unioninae</taxon>
        <taxon>Sinanodonta</taxon>
    </lineage>
</organism>
<dbReference type="EMBL" id="JBJQND010000001">
    <property type="protein sequence ID" value="KAL3892426.1"/>
    <property type="molecule type" value="Genomic_DNA"/>
</dbReference>
<reference evidence="2 3" key="1">
    <citation type="submission" date="2024-11" db="EMBL/GenBank/DDBJ databases">
        <title>Chromosome-level genome assembly of the freshwater bivalve Anodonta woodiana.</title>
        <authorList>
            <person name="Chen X."/>
        </authorList>
    </citation>
    <scope>NUCLEOTIDE SEQUENCE [LARGE SCALE GENOMIC DNA]</scope>
    <source>
        <strain evidence="2">MN2024</strain>
        <tissue evidence="2">Gills</tissue>
    </source>
</reference>
<dbReference type="AlphaFoldDB" id="A0ABD3Y2W9"/>
<sequence>MLMIVLYAFYVGQSSSLPTLDQHELGKKRSACSDFLLHTYSAQMCSSALGLLNGTIYSQADVCSMFDETLNCVQKSLKAEGGTCNLRELETAYKHTARLAGLPPLIQSCQASQLNGSFCDSTQRLGELIFVACNPYFSQMSMFPSITCSYVEFLKTCVKTATQLLNESCSESQIDHALASSVLDSRVRALYPSVQFNECFHHDGPTNSRCGITVAMPLEATRCISFLANVNFSLPEVTQARSCSLFSEVLSCMRRVYLNEGSTCTLDVLRSTVISFGELSQADWLPVEKFKLCTVYESFSNTSLCRSNSRLLDILFYVGKSLLESLNLLPVSFQCQVLEMVTNTTLIQINTLSENCVKVDLIRAMTSTVAKEKFQIYPNIHINECVHSHTD</sequence>
<protein>
    <recommendedName>
        <fullName evidence="4">DUF19 domain-containing protein</fullName>
    </recommendedName>
</protein>
<comment type="caution">
    <text evidence="2">The sequence shown here is derived from an EMBL/GenBank/DDBJ whole genome shotgun (WGS) entry which is preliminary data.</text>
</comment>
<evidence type="ECO:0000313" key="3">
    <source>
        <dbReference type="Proteomes" id="UP001634394"/>
    </source>
</evidence>
<keyword evidence="3" id="KW-1185">Reference proteome</keyword>
<name>A0ABD3Y2W9_SINWO</name>